<evidence type="ECO:0000256" key="1">
    <source>
        <dbReference type="SAM" id="Phobius"/>
    </source>
</evidence>
<feature type="transmembrane region" description="Helical" evidence="1">
    <location>
        <begin position="136"/>
        <end position="152"/>
    </location>
</feature>
<keyword evidence="1" id="KW-0472">Membrane</keyword>
<sequence length="349" mass="39458">MPTPQSSSDRDAAQQQEQEAMSLFGSIKRSLSRVLFHIKVFILAFILACIVLYTPWSFLALPAGNGHISTIVVLSVYIGLLALYPSRPYRPATLAGWLVVVLSPLAGLWAVALLFGGLAALFITIIRQRKLEVSKFPLLLIIASTIAALFKIDAHAIPVWFGVAFFVVVLVTVLIESWNNFRRQKALRQQQQMVARQQAEEQRRQDETQAEFAEYYEQLAHIKRYKSGMAYEMQELVSLIEEKTQAIIGCMQADARDVTPGKLFLNRYLPMIVKALERCVLLEEQNADSAQFEEVRSLTYQGIQEMSVVFSEMHQHLLDNDIDDLLVDLKVMNQLIRSQGFGAKHDQKG</sequence>
<keyword evidence="1" id="KW-0812">Transmembrane</keyword>
<feature type="transmembrane region" description="Helical" evidence="1">
    <location>
        <begin position="96"/>
        <end position="124"/>
    </location>
</feature>
<dbReference type="AlphaFoldDB" id="A0A022PIS9"/>
<organism evidence="2 3">
    <name type="scientific">Photorhabdus aegyptia</name>
    <dbReference type="NCBI Taxonomy" id="2805098"/>
    <lineage>
        <taxon>Bacteria</taxon>
        <taxon>Pseudomonadati</taxon>
        <taxon>Pseudomonadota</taxon>
        <taxon>Gammaproteobacteria</taxon>
        <taxon>Enterobacterales</taxon>
        <taxon>Morganellaceae</taxon>
        <taxon>Photorhabdus</taxon>
    </lineage>
</organism>
<name>A0A022PIS9_9GAMM</name>
<reference evidence="2 3" key="1">
    <citation type="submission" date="2014-03" db="EMBL/GenBank/DDBJ databases">
        <title>Draft Genome of Photorhabdus luminescens BA1, an Egyptian Isolate.</title>
        <authorList>
            <person name="Ghazal S."/>
            <person name="Hurst S.G.IV."/>
            <person name="Morris K."/>
            <person name="Thomas K."/>
            <person name="Tisa L.S."/>
        </authorList>
    </citation>
    <scope>NUCLEOTIDE SEQUENCE [LARGE SCALE GENOMIC DNA]</scope>
    <source>
        <strain evidence="2 3">BA1</strain>
    </source>
</reference>
<dbReference type="PATRIC" id="fig|1393736.3.peg.1936"/>
<keyword evidence="1" id="KW-1133">Transmembrane helix</keyword>
<dbReference type="InterPro" id="IPR023298">
    <property type="entry name" value="ATPase_P-typ_TM_dom_sf"/>
</dbReference>
<dbReference type="SUPFAM" id="SSF81665">
    <property type="entry name" value="Calcium ATPase, transmembrane domain M"/>
    <property type="match status" value="1"/>
</dbReference>
<dbReference type="Proteomes" id="UP000023464">
    <property type="component" value="Unassembled WGS sequence"/>
</dbReference>
<dbReference type="Pfam" id="PF10112">
    <property type="entry name" value="Halogen_Hydrol"/>
    <property type="match status" value="1"/>
</dbReference>
<proteinExistence type="predicted"/>
<comment type="caution">
    <text evidence="2">The sequence shown here is derived from an EMBL/GenBank/DDBJ whole genome shotgun (WGS) entry which is preliminary data.</text>
</comment>
<protein>
    <submittedName>
        <fullName evidence="2">5-bromo-4-chloroindolyl phosphate hydrolysis protein</fullName>
    </submittedName>
</protein>
<feature type="transmembrane region" description="Helical" evidence="1">
    <location>
        <begin position="66"/>
        <end position="84"/>
    </location>
</feature>
<dbReference type="EMBL" id="JFGV01000023">
    <property type="protein sequence ID" value="EYU15556.1"/>
    <property type="molecule type" value="Genomic_DNA"/>
</dbReference>
<keyword evidence="3" id="KW-1185">Reference proteome</keyword>
<feature type="transmembrane region" description="Helical" evidence="1">
    <location>
        <begin position="34"/>
        <end position="54"/>
    </location>
</feature>
<dbReference type="GO" id="GO:0022857">
    <property type="term" value="F:transmembrane transporter activity"/>
    <property type="evidence" value="ECO:0007669"/>
    <property type="project" value="UniProtKB-ARBA"/>
</dbReference>
<dbReference type="RefSeq" id="WP_036778189.1">
    <property type="nucleotide sequence ID" value="NZ_CAWLTM010000092.1"/>
</dbReference>
<evidence type="ECO:0000313" key="2">
    <source>
        <dbReference type="EMBL" id="EYU15556.1"/>
    </source>
</evidence>
<feature type="transmembrane region" description="Helical" evidence="1">
    <location>
        <begin position="158"/>
        <end position="178"/>
    </location>
</feature>
<dbReference type="InterPro" id="IPR018770">
    <property type="entry name" value="ChloroindolylP_hydrolase"/>
</dbReference>
<accession>A0A022PIS9</accession>
<gene>
    <name evidence="2" type="ORF">BA1DRAFT_01911</name>
</gene>
<evidence type="ECO:0000313" key="3">
    <source>
        <dbReference type="Proteomes" id="UP000023464"/>
    </source>
</evidence>